<evidence type="ECO:0000256" key="2">
    <source>
        <dbReference type="SAM" id="Phobius"/>
    </source>
</evidence>
<evidence type="ECO:0000256" key="1">
    <source>
        <dbReference type="SAM" id="MobiDB-lite"/>
    </source>
</evidence>
<dbReference type="AlphaFoldDB" id="A0A7I4Z6A0"/>
<organism evidence="4 5">
    <name type="scientific">Haemonchus contortus</name>
    <name type="common">Barber pole worm</name>
    <dbReference type="NCBI Taxonomy" id="6289"/>
    <lineage>
        <taxon>Eukaryota</taxon>
        <taxon>Metazoa</taxon>
        <taxon>Ecdysozoa</taxon>
        <taxon>Nematoda</taxon>
        <taxon>Chromadorea</taxon>
        <taxon>Rhabditida</taxon>
        <taxon>Rhabditina</taxon>
        <taxon>Rhabditomorpha</taxon>
        <taxon>Strongyloidea</taxon>
        <taxon>Trichostrongylidae</taxon>
        <taxon>Haemonchus</taxon>
    </lineage>
</organism>
<name>A0A7I4Z6A0_HAECO</name>
<evidence type="ECO:0000256" key="3">
    <source>
        <dbReference type="SAM" id="SignalP"/>
    </source>
</evidence>
<feature type="transmembrane region" description="Helical" evidence="2">
    <location>
        <begin position="267"/>
        <end position="289"/>
    </location>
</feature>
<evidence type="ECO:0000313" key="5">
    <source>
        <dbReference type="WBParaSite" id="HCON_00192870-00001"/>
    </source>
</evidence>
<proteinExistence type="predicted"/>
<feature type="region of interest" description="Disordered" evidence="1">
    <location>
        <begin position="295"/>
        <end position="340"/>
    </location>
</feature>
<dbReference type="Proteomes" id="UP000025227">
    <property type="component" value="Unplaced"/>
</dbReference>
<keyword evidence="3" id="KW-0732">Signal</keyword>
<keyword evidence="2" id="KW-1133">Transmembrane helix</keyword>
<keyword evidence="4" id="KW-1185">Reference proteome</keyword>
<sequence length="340" mass="37294">MMQYFLCCCAIVFYLSLAEEGKKEKPLYCYLFGLGWSAADIAELGNPHLYCSVSYSIHMRNGTLFDWPEPSFLFGVQESPKSENPLGCELLKENKYIWYPKDGKEFLQYEGDLMASCYCKQSPICATQPETFKSILKTKRSNSPFYAIKAAELVVEFLSAGLVPNNTAEVLEEFMATLSTSATEATTTEASTTTETTAAKETSTTATFTISTETSTTSAMTPDYEYWDASTLSAYDGSSSVTDTTLSTTMETEVAELQQMDSFLGQYGLVFAATFGFLLILVIVIIAYMMTKEKGNGAPEGAVAKRGTSESEESEGTLNGGSKESQRQESSLDCDNDNKD</sequence>
<dbReference type="WBParaSite" id="HCON_00192870-00001">
    <property type="protein sequence ID" value="HCON_00192870-00001"/>
    <property type="gene ID" value="HCON_00192870"/>
</dbReference>
<protein>
    <submittedName>
        <fullName evidence="5">Fibronectin type-III domain-containing protein</fullName>
    </submittedName>
</protein>
<feature type="signal peptide" evidence="3">
    <location>
        <begin position="1"/>
        <end position="18"/>
    </location>
</feature>
<dbReference type="OrthoDB" id="5907886at2759"/>
<keyword evidence="2" id="KW-0472">Membrane</keyword>
<evidence type="ECO:0000313" key="4">
    <source>
        <dbReference type="Proteomes" id="UP000025227"/>
    </source>
</evidence>
<reference evidence="5" key="1">
    <citation type="submission" date="2020-12" db="UniProtKB">
        <authorList>
            <consortium name="WormBaseParasite"/>
        </authorList>
    </citation>
    <scope>IDENTIFICATION</scope>
    <source>
        <strain evidence="5">MHco3</strain>
    </source>
</reference>
<keyword evidence="2" id="KW-0812">Transmembrane</keyword>
<feature type="chain" id="PRO_5029546546" evidence="3">
    <location>
        <begin position="19"/>
        <end position="340"/>
    </location>
</feature>
<accession>A0A7I4Z6A0</accession>